<evidence type="ECO:0000259" key="1">
    <source>
        <dbReference type="Pfam" id="PF23247"/>
    </source>
</evidence>
<dbReference type="InterPro" id="IPR057135">
    <property type="entry name" value="At4g27190-like_LRR"/>
</dbReference>
<sequence>MLPVRTATSSRHNVIYFDGWDGLGASAVLWEVGRRLTTDGEFSHIIHINCSKWESRRATQRALAKQLQLPHHVMQMFDAQDEDDYNGVGQGSRLEIPKVAREIYQHVQKQLSRRFLVIFNNGSCEEIDLESFGFPLSGYSWNKLLWSFQGGFRLYPKTEADRALESTRKTDVLLLASSSNLSEDNFSGILRHEAGEVARGITSIGGIDWTAAAANSFVYTMRLCGMGGQYDLATHGCNYWRCDGVIQLQQGDEDAGADDTLWLSCDAMEREMQLDADYHQRLPSPSLVARRLHGRIASWTSPSYGSMLIPPDQHGHIPKAMFQQYDKLCVLKLSACAFSLQSPPFICCHSLRFLWLDHCRDDESSRNRVGNQLEDSRQFFQRLWVLDSRANGVWFSASANDKMELLDFSGNSGYKGLYVRSSCNNLETVIIDGSSALEVISFNGCAKLKNLLLSGLFPQLYSLDITGTAVKTLDLGAMEAPKLDSLFLHDCGKLCAILWPPQDRRKRYLGKLRIGTTRKDGSIIVAADRIGRTPAEFAWRIPARVEFDWYISARDARLLGSLVPVKDYFGPNIVGMEISTTTLLRPSRLRVNTAGGNRDVSAGLKDTDMHQQAVEGDDDVWAIMWACPAPPRLQYDDCYTHIEDQMTRAKFQASITVPGFMCDNAKILHVHNSMMVYGISLPSSSKMAWESLETLEIMWCGDLVGIIEDYTGRSRVIFIGFPRLKHIHLHELPMLRRILNIPRFPIFAPYLETVKIRGCWGLKTLPFDVGGGKNQVDCDCEKEWWNGLKWLSREHASPYKPIHPRHYKKTMLRGSFLR</sequence>
<protein>
    <recommendedName>
        <fullName evidence="1">Disease resistance protein At4g27190-like leucine-rich repeats domain-containing protein</fullName>
    </recommendedName>
</protein>
<dbReference type="InterPro" id="IPR032675">
    <property type="entry name" value="LRR_dom_sf"/>
</dbReference>
<organism evidence="2 3">
    <name type="scientific">Urochloa decumbens</name>
    <dbReference type="NCBI Taxonomy" id="240449"/>
    <lineage>
        <taxon>Eukaryota</taxon>
        <taxon>Viridiplantae</taxon>
        <taxon>Streptophyta</taxon>
        <taxon>Embryophyta</taxon>
        <taxon>Tracheophyta</taxon>
        <taxon>Spermatophyta</taxon>
        <taxon>Magnoliopsida</taxon>
        <taxon>Liliopsida</taxon>
        <taxon>Poales</taxon>
        <taxon>Poaceae</taxon>
        <taxon>PACMAD clade</taxon>
        <taxon>Panicoideae</taxon>
        <taxon>Panicodae</taxon>
        <taxon>Paniceae</taxon>
        <taxon>Melinidinae</taxon>
        <taxon>Urochloa</taxon>
    </lineage>
</organism>
<dbReference type="InterPro" id="IPR050905">
    <property type="entry name" value="Plant_NBS-LRR"/>
</dbReference>
<dbReference type="EMBL" id="OZ075131">
    <property type="protein sequence ID" value="CAL4982124.1"/>
    <property type="molecule type" value="Genomic_DNA"/>
</dbReference>
<dbReference type="Proteomes" id="UP001497457">
    <property type="component" value="Chromosome 21rd"/>
</dbReference>
<dbReference type="Gene3D" id="3.80.10.10">
    <property type="entry name" value="Ribonuclease Inhibitor"/>
    <property type="match status" value="2"/>
</dbReference>
<proteinExistence type="predicted"/>
<evidence type="ECO:0000313" key="2">
    <source>
        <dbReference type="EMBL" id="CAL4982124.1"/>
    </source>
</evidence>
<dbReference type="PANTHER" id="PTHR33463">
    <property type="entry name" value="NB-ARC DOMAIN-CONTAINING PROTEIN-RELATED"/>
    <property type="match status" value="1"/>
</dbReference>
<reference evidence="2 3" key="2">
    <citation type="submission" date="2024-10" db="EMBL/GenBank/DDBJ databases">
        <authorList>
            <person name="Ryan C."/>
        </authorList>
    </citation>
    <scope>NUCLEOTIDE SEQUENCE [LARGE SCALE GENOMIC DNA]</scope>
</reference>
<dbReference type="PANTHER" id="PTHR33463:SF64">
    <property type="entry name" value="NB-ARC DOMAIN-CONTAINING PROTEIN"/>
    <property type="match status" value="1"/>
</dbReference>
<name>A0ABC9APW4_9POAL</name>
<accession>A0ABC9APW4</accession>
<feature type="domain" description="Disease resistance protein At4g27190-like leucine-rich repeats" evidence="1">
    <location>
        <begin position="647"/>
        <end position="765"/>
    </location>
</feature>
<reference evidence="3" key="1">
    <citation type="submission" date="2024-06" db="EMBL/GenBank/DDBJ databases">
        <authorList>
            <person name="Ryan C."/>
        </authorList>
    </citation>
    <scope>NUCLEOTIDE SEQUENCE [LARGE SCALE GENOMIC DNA]</scope>
</reference>
<evidence type="ECO:0000313" key="3">
    <source>
        <dbReference type="Proteomes" id="UP001497457"/>
    </source>
</evidence>
<dbReference type="AlphaFoldDB" id="A0ABC9APW4"/>
<dbReference type="SUPFAM" id="SSF52058">
    <property type="entry name" value="L domain-like"/>
    <property type="match status" value="1"/>
</dbReference>
<dbReference type="Pfam" id="PF23247">
    <property type="entry name" value="LRR_RPS2"/>
    <property type="match status" value="1"/>
</dbReference>
<gene>
    <name evidence="2" type="ORF">URODEC1_LOCUS56473</name>
</gene>
<keyword evidence="3" id="KW-1185">Reference proteome</keyword>